<evidence type="ECO:0000313" key="1">
    <source>
        <dbReference type="EMBL" id="MEX6687348.1"/>
    </source>
</evidence>
<organism evidence="1 2">
    <name type="scientific">Danxiaibacter flavus</name>
    <dbReference type="NCBI Taxonomy" id="3049108"/>
    <lineage>
        <taxon>Bacteria</taxon>
        <taxon>Pseudomonadati</taxon>
        <taxon>Bacteroidota</taxon>
        <taxon>Chitinophagia</taxon>
        <taxon>Chitinophagales</taxon>
        <taxon>Chitinophagaceae</taxon>
        <taxon>Danxiaibacter</taxon>
    </lineage>
</organism>
<evidence type="ECO:0000313" key="2">
    <source>
        <dbReference type="Proteomes" id="UP001560573"/>
    </source>
</evidence>
<name>A0ABV3ZFT7_9BACT</name>
<dbReference type="Proteomes" id="UP001560573">
    <property type="component" value="Unassembled WGS sequence"/>
</dbReference>
<dbReference type="InterPro" id="IPR045944">
    <property type="entry name" value="DUF6364"/>
</dbReference>
<dbReference type="RefSeq" id="WP_369328753.1">
    <property type="nucleotide sequence ID" value="NZ_JAULBC010000002.1"/>
</dbReference>
<protein>
    <submittedName>
        <fullName evidence="1">DUF6364 family protein</fullName>
    </submittedName>
</protein>
<proteinExistence type="predicted"/>
<keyword evidence="2" id="KW-1185">Reference proteome</keyword>
<dbReference type="Pfam" id="PF19891">
    <property type="entry name" value="DUF6364"/>
    <property type="match status" value="1"/>
</dbReference>
<dbReference type="EMBL" id="JAULBC010000002">
    <property type="protein sequence ID" value="MEX6687348.1"/>
    <property type="molecule type" value="Genomic_DNA"/>
</dbReference>
<reference evidence="1 2" key="1">
    <citation type="submission" date="2023-07" db="EMBL/GenBank/DDBJ databases">
        <authorList>
            <person name="Lian W.-H."/>
        </authorList>
    </citation>
    <scope>NUCLEOTIDE SEQUENCE [LARGE SCALE GENOMIC DNA]</scope>
    <source>
        <strain evidence="1 2">SYSU DXS3180</strain>
    </source>
</reference>
<comment type="caution">
    <text evidence="1">The sequence shown here is derived from an EMBL/GenBank/DDBJ whole genome shotgun (WGS) entry which is preliminary data.</text>
</comment>
<gene>
    <name evidence="1" type="ORF">QTN47_07570</name>
</gene>
<sequence length="81" mass="9380">MKSKLTLSIDSSLMDEINRLSKLDKHINLSKMVEKFLSQEFKRTPPSTKSDVRSLRGILKDVNAGEDWKAQKVDRLTKKYL</sequence>
<accession>A0ABV3ZFT7</accession>